<proteinExistence type="predicted"/>
<dbReference type="AlphaFoldDB" id="A0A834HFR3"/>
<keyword evidence="1" id="KW-0472">Membrane</keyword>
<comment type="caution">
    <text evidence="2">The sequence shown here is derived from an EMBL/GenBank/DDBJ whole genome shotgun (WGS) entry which is preliminary data.</text>
</comment>
<evidence type="ECO:0000256" key="1">
    <source>
        <dbReference type="SAM" id="Phobius"/>
    </source>
</evidence>
<sequence length="168" mass="18687">MYNFIAQEDENDPRNKRLLLLVILLHTAAKVTLVLVSPTWYLRKRARKNKGRMGAEKESQSLFRTTMASLGNANAPNLLVFSLTDLVEATNDFSFENKLGEGGYGSTYKLRLKAKTGKADVKLFALQDCGVVQVDSCGKFLSPVMDVNWLLDLLWGVSHSLMENLSGS</sequence>
<dbReference type="Proteomes" id="UP000626092">
    <property type="component" value="Unassembled WGS sequence"/>
</dbReference>
<evidence type="ECO:0008006" key="4">
    <source>
        <dbReference type="Google" id="ProtNLM"/>
    </source>
</evidence>
<dbReference type="OrthoDB" id="1731161at2759"/>
<keyword evidence="1" id="KW-0812">Transmembrane</keyword>
<dbReference type="InterPro" id="IPR011009">
    <property type="entry name" value="Kinase-like_dom_sf"/>
</dbReference>
<name>A0A834HFR3_RHOSS</name>
<evidence type="ECO:0000313" key="3">
    <source>
        <dbReference type="Proteomes" id="UP000626092"/>
    </source>
</evidence>
<feature type="transmembrane region" description="Helical" evidence="1">
    <location>
        <begin position="18"/>
        <end position="42"/>
    </location>
</feature>
<dbReference type="EMBL" id="WJXA01000001">
    <property type="protein sequence ID" value="KAF7152298.1"/>
    <property type="molecule type" value="Genomic_DNA"/>
</dbReference>
<gene>
    <name evidence="2" type="ORF">RHSIM_Rhsim01G0040800</name>
</gene>
<dbReference type="Gene3D" id="3.30.200.20">
    <property type="entry name" value="Phosphorylase Kinase, domain 1"/>
    <property type="match status" value="1"/>
</dbReference>
<protein>
    <recommendedName>
        <fullName evidence="4">Protein kinase domain-containing protein</fullName>
    </recommendedName>
</protein>
<keyword evidence="3" id="KW-1185">Reference proteome</keyword>
<reference evidence="2" key="1">
    <citation type="submission" date="2019-11" db="EMBL/GenBank/DDBJ databases">
        <authorList>
            <person name="Liu Y."/>
            <person name="Hou J."/>
            <person name="Li T.-Q."/>
            <person name="Guan C.-H."/>
            <person name="Wu X."/>
            <person name="Wu H.-Z."/>
            <person name="Ling F."/>
            <person name="Zhang R."/>
            <person name="Shi X.-G."/>
            <person name="Ren J.-P."/>
            <person name="Chen E.-F."/>
            <person name="Sun J.-M."/>
        </authorList>
    </citation>
    <scope>NUCLEOTIDE SEQUENCE</scope>
    <source>
        <strain evidence="2">Adult_tree_wgs_1</strain>
        <tissue evidence="2">Leaves</tissue>
    </source>
</reference>
<organism evidence="2 3">
    <name type="scientific">Rhododendron simsii</name>
    <name type="common">Sims's rhododendron</name>
    <dbReference type="NCBI Taxonomy" id="118357"/>
    <lineage>
        <taxon>Eukaryota</taxon>
        <taxon>Viridiplantae</taxon>
        <taxon>Streptophyta</taxon>
        <taxon>Embryophyta</taxon>
        <taxon>Tracheophyta</taxon>
        <taxon>Spermatophyta</taxon>
        <taxon>Magnoliopsida</taxon>
        <taxon>eudicotyledons</taxon>
        <taxon>Gunneridae</taxon>
        <taxon>Pentapetalae</taxon>
        <taxon>asterids</taxon>
        <taxon>Ericales</taxon>
        <taxon>Ericaceae</taxon>
        <taxon>Ericoideae</taxon>
        <taxon>Rhodoreae</taxon>
        <taxon>Rhododendron</taxon>
    </lineage>
</organism>
<evidence type="ECO:0000313" key="2">
    <source>
        <dbReference type="EMBL" id="KAF7152298.1"/>
    </source>
</evidence>
<dbReference type="SUPFAM" id="SSF56112">
    <property type="entry name" value="Protein kinase-like (PK-like)"/>
    <property type="match status" value="1"/>
</dbReference>
<accession>A0A834HFR3</accession>
<keyword evidence="1" id="KW-1133">Transmembrane helix</keyword>